<protein>
    <recommendedName>
        <fullName evidence="3">Phospholipase C/D domain-containing protein</fullName>
    </recommendedName>
</protein>
<evidence type="ECO:0000313" key="1">
    <source>
        <dbReference type="EMBL" id="MEQ2711118.1"/>
    </source>
</evidence>
<proteinExistence type="predicted"/>
<organism evidence="1 2">
    <name type="scientific">Anaerostipes amylophilus</name>
    <dbReference type="NCBI Taxonomy" id="2981779"/>
    <lineage>
        <taxon>Bacteria</taxon>
        <taxon>Bacillati</taxon>
        <taxon>Bacillota</taxon>
        <taxon>Clostridia</taxon>
        <taxon>Lachnospirales</taxon>
        <taxon>Lachnospiraceae</taxon>
        <taxon>Anaerostipes</taxon>
    </lineage>
</organism>
<dbReference type="RefSeq" id="WP_349110934.1">
    <property type="nucleotide sequence ID" value="NZ_JBBNIN010000010.1"/>
</dbReference>
<keyword evidence="2" id="KW-1185">Reference proteome</keyword>
<reference evidence="1 2" key="1">
    <citation type="submission" date="2024-04" db="EMBL/GenBank/DDBJ databases">
        <title>Human intestinal bacterial collection.</title>
        <authorList>
            <person name="Pauvert C."/>
            <person name="Hitch T.C.A."/>
            <person name="Clavel T."/>
        </authorList>
    </citation>
    <scope>NUCLEOTIDE SEQUENCE [LARGE SCALE GENOMIC DNA]</scope>
    <source>
        <strain evidence="1 2">CLA-AA-H249</strain>
    </source>
</reference>
<evidence type="ECO:0008006" key="3">
    <source>
        <dbReference type="Google" id="ProtNLM"/>
    </source>
</evidence>
<dbReference type="EMBL" id="JBBNIN010000010">
    <property type="protein sequence ID" value="MEQ2711118.1"/>
    <property type="molecule type" value="Genomic_DNA"/>
</dbReference>
<comment type="caution">
    <text evidence="1">The sequence shown here is derived from an EMBL/GenBank/DDBJ whole genome shotgun (WGS) entry which is preliminary data.</text>
</comment>
<accession>A0ABV1IV70</accession>
<dbReference type="Proteomes" id="UP001482154">
    <property type="component" value="Unassembled WGS sequence"/>
</dbReference>
<sequence length="228" mass="27519">MPGYILHLTAAQMFLKQTKKEQELFVNKQETNNFLIGNLMPDTTKDKARSHFRDPKYQGNMVEYPEISWFARKYHNILHDPSVMGYLFHLYIDRKFFKEYMPRIIEFRDKEDRVEEKMNKVKYVILKRTGEKILKEDFFSEKYYYGDYTKMNTYLFNHYHISIRLDPEVNNPGIEEVSYRNVKNVLKELEGYLTVPEEAVKNVKVFDVEDLLSFLENSVEKYNPWNCE</sequence>
<gene>
    <name evidence="1" type="ORF">AAAU51_08035</name>
</gene>
<evidence type="ECO:0000313" key="2">
    <source>
        <dbReference type="Proteomes" id="UP001482154"/>
    </source>
</evidence>
<name>A0ABV1IV70_9FIRM</name>